<dbReference type="PANTHER" id="PTHR47161:SF1">
    <property type="entry name" value="LYMPHOID-SPECIFIC HELICASE"/>
    <property type="match status" value="1"/>
</dbReference>
<dbReference type="GO" id="GO:0005524">
    <property type="term" value="F:ATP binding"/>
    <property type="evidence" value="ECO:0007669"/>
    <property type="project" value="InterPro"/>
</dbReference>
<dbReference type="InterPro" id="IPR038718">
    <property type="entry name" value="SNF2-like_sf"/>
</dbReference>
<feature type="non-terminal residue" evidence="2">
    <location>
        <position position="1"/>
    </location>
</feature>
<gene>
    <name evidence="2" type="ORF">SMN809_LOCUS58122</name>
</gene>
<comment type="caution">
    <text evidence="2">The sequence shown here is derived from an EMBL/GenBank/DDBJ whole genome shotgun (WGS) entry which is preliminary data.</text>
</comment>
<evidence type="ECO:0000313" key="3">
    <source>
        <dbReference type="Proteomes" id="UP000676336"/>
    </source>
</evidence>
<protein>
    <recommendedName>
        <fullName evidence="1">SNF2 N-terminal domain-containing protein</fullName>
    </recommendedName>
</protein>
<dbReference type="GO" id="GO:0044027">
    <property type="term" value="P:negative regulation of gene expression via chromosomal CpG island methylation"/>
    <property type="evidence" value="ECO:0007669"/>
    <property type="project" value="TreeGrafter"/>
</dbReference>
<dbReference type="Gene3D" id="3.40.50.10810">
    <property type="entry name" value="Tandem AAA-ATPase domain"/>
    <property type="match status" value="1"/>
</dbReference>
<proteinExistence type="predicted"/>
<evidence type="ECO:0000313" key="2">
    <source>
        <dbReference type="EMBL" id="CAF5031182.1"/>
    </source>
</evidence>
<organism evidence="2 3">
    <name type="scientific">Rotaria magnacalcarata</name>
    <dbReference type="NCBI Taxonomy" id="392030"/>
    <lineage>
        <taxon>Eukaryota</taxon>
        <taxon>Metazoa</taxon>
        <taxon>Spiralia</taxon>
        <taxon>Gnathifera</taxon>
        <taxon>Rotifera</taxon>
        <taxon>Eurotatoria</taxon>
        <taxon>Bdelloidea</taxon>
        <taxon>Philodinida</taxon>
        <taxon>Philodinidae</taxon>
        <taxon>Rotaria</taxon>
    </lineage>
</organism>
<dbReference type="EMBL" id="CAJOBI010216596">
    <property type="protein sequence ID" value="CAF5031182.1"/>
    <property type="molecule type" value="Genomic_DNA"/>
</dbReference>
<dbReference type="GO" id="GO:0031508">
    <property type="term" value="P:pericentric heterochromatin formation"/>
    <property type="evidence" value="ECO:0007669"/>
    <property type="project" value="TreeGrafter"/>
</dbReference>
<sequence length="53" mass="6496">MSEMWSLMNFLLPEIFDEPEVFERYFEIDSMSNSKMNFKEEQERSVLSIFHQV</sequence>
<accession>A0A8S3DPJ6</accession>
<dbReference type="GO" id="GO:0005634">
    <property type="term" value="C:nucleus"/>
    <property type="evidence" value="ECO:0007669"/>
    <property type="project" value="TreeGrafter"/>
</dbReference>
<dbReference type="PANTHER" id="PTHR47161">
    <property type="entry name" value="LYMPHOID-SPECIFIC HELICASE"/>
    <property type="match status" value="1"/>
</dbReference>
<evidence type="ECO:0000259" key="1">
    <source>
        <dbReference type="Pfam" id="PF00176"/>
    </source>
</evidence>
<dbReference type="Proteomes" id="UP000676336">
    <property type="component" value="Unassembled WGS sequence"/>
</dbReference>
<dbReference type="AlphaFoldDB" id="A0A8S3DPJ6"/>
<dbReference type="GO" id="GO:0006346">
    <property type="term" value="P:DNA methylation-dependent constitutive heterochromatin formation"/>
    <property type="evidence" value="ECO:0007669"/>
    <property type="project" value="TreeGrafter"/>
</dbReference>
<dbReference type="GO" id="GO:0005721">
    <property type="term" value="C:pericentric heterochromatin"/>
    <property type="evidence" value="ECO:0007669"/>
    <property type="project" value="TreeGrafter"/>
</dbReference>
<reference evidence="2" key="1">
    <citation type="submission" date="2021-02" db="EMBL/GenBank/DDBJ databases">
        <authorList>
            <person name="Nowell W R."/>
        </authorList>
    </citation>
    <scope>NUCLEOTIDE SEQUENCE</scope>
</reference>
<feature type="domain" description="SNF2 N-terminal" evidence="1">
    <location>
        <begin position="2"/>
        <end position="39"/>
    </location>
</feature>
<dbReference type="InterPro" id="IPR000330">
    <property type="entry name" value="SNF2_N"/>
</dbReference>
<dbReference type="Pfam" id="PF00176">
    <property type="entry name" value="SNF2-rel_dom"/>
    <property type="match status" value="1"/>
</dbReference>
<dbReference type="GO" id="GO:0003682">
    <property type="term" value="F:chromatin binding"/>
    <property type="evidence" value="ECO:0007669"/>
    <property type="project" value="TreeGrafter"/>
</dbReference>
<name>A0A8S3DPJ6_9BILA</name>